<proteinExistence type="predicted"/>
<feature type="domain" description="BTB" evidence="1">
    <location>
        <begin position="474"/>
        <end position="577"/>
    </location>
</feature>
<sequence length="686" mass="80058">MDDVIQLNVGGCLYTTSRSTLTRYPDSMLGAMFRGDFDPSVRDANGAYVIDGDGPIFRHVLNFFRRGKLILPEDFKEWDLLASEADFYQIPDLVAAVSSRKEVEDNPKMEFVEFTEQSSSCKYMGSWETLNELPREFLIVFEADPSLVDSKAQRLRSLEDIRSSLEKYGEISGYYGRCSIQSRFNSIRPKINRPNWMEALETLLKMEDIVKFDVGGCMYTTTRSTLASYYSGSMLAAIVSGELDPSVRDANGAYIIDGDGPIFRHILNFLRRGELILPEDFKEWDLLRKEADFYQMPCLTKTVSLRKQSEFADAQSRKDYDYELLRQPVEDNPKMEFVEFIEQDNKSCRYRGSWETLEQLPRRQLRTVFELSPRYIMDEIVHLNVGGCTMYTTKRSTLIRYKNSLLFKKFQLLRFNNDKVNGAYFIDGDGSIFRHVLNFLRRGRLTLPEDFKEWDLLASEADFYKRILCRKMDDIVRLNVGGCLYRTWRSTLTRYPDSKLAAMFSGEPDPSVLRDAGGAFFMDRDGPIFRHVLGFLHRGRLILPKGFTEWDLLAAEAKYYKIRALNTAIHYETSYEDEYEFIWLTACANVSYSYRGILALYRLEPLHEFFSAYCNQQAGWEIVYEYTLNLPPGIETNVHEDFERRKVEIFKDILRHGYRLRERSYTLNPAGVKEFKWKFAEPISRR</sequence>
<dbReference type="EnsemblMetazoa" id="XM_038196389.1">
    <property type="protein sequence ID" value="XP_038052317.1"/>
    <property type="gene ID" value="LOC119725024"/>
</dbReference>
<reference evidence="2" key="1">
    <citation type="submission" date="2022-11" db="UniProtKB">
        <authorList>
            <consortium name="EnsemblMetazoa"/>
        </authorList>
    </citation>
    <scope>IDENTIFICATION</scope>
</reference>
<feature type="domain" description="BTB" evidence="1">
    <location>
        <begin position="3"/>
        <end position="105"/>
    </location>
</feature>
<feature type="domain" description="BTB" evidence="1">
    <location>
        <begin position="208"/>
        <end position="309"/>
    </location>
</feature>
<dbReference type="OrthoDB" id="2414723at2759"/>
<dbReference type="SUPFAM" id="SSF54695">
    <property type="entry name" value="POZ domain"/>
    <property type="match status" value="4"/>
</dbReference>
<dbReference type="PANTHER" id="PTHR14499">
    <property type="entry name" value="POTASSIUM CHANNEL TETRAMERIZATION DOMAIN-CONTAINING"/>
    <property type="match status" value="1"/>
</dbReference>
<organism evidence="2 3">
    <name type="scientific">Patiria miniata</name>
    <name type="common">Bat star</name>
    <name type="synonym">Asterina miniata</name>
    <dbReference type="NCBI Taxonomy" id="46514"/>
    <lineage>
        <taxon>Eukaryota</taxon>
        <taxon>Metazoa</taxon>
        <taxon>Echinodermata</taxon>
        <taxon>Eleutherozoa</taxon>
        <taxon>Asterozoa</taxon>
        <taxon>Asteroidea</taxon>
        <taxon>Valvatacea</taxon>
        <taxon>Valvatida</taxon>
        <taxon>Asterinidae</taxon>
        <taxon>Patiria</taxon>
    </lineage>
</organism>
<dbReference type="InterPro" id="IPR011333">
    <property type="entry name" value="SKP1/BTB/POZ_sf"/>
</dbReference>
<dbReference type="SMART" id="SM00225">
    <property type="entry name" value="BTB"/>
    <property type="match status" value="4"/>
</dbReference>
<accession>A0A913ZKH7</accession>
<dbReference type="AlphaFoldDB" id="A0A913ZKH7"/>
<dbReference type="Pfam" id="PF02214">
    <property type="entry name" value="BTB_2"/>
    <property type="match status" value="4"/>
</dbReference>
<dbReference type="Proteomes" id="UP000887568">
    <property type="component" value="Unplaced"/>
</dbReference>
<dbReference type="GeneID" id="119725024"/>
<dbReference type="InterPro" id="IPR003131">
    <property type="entry name" value="T1-type_BTB"/>
</dbReference>
<protein>
    <recommendedName>
        <fullName evidence="1">BTB domain-containing protein</fullName>
    </recommendedName>
</protein>
<keyword evidence="3" id="KW-1185">Reference proteome</keyword>
<name>A0A913ZKH7_PATMI</name>
<feature type="domain" description="BTB" evidence="1">
    <location>
        <begin position="379"/>
        <end position="472"/>
    </location>
</feature>
<dbReference type="PANTHER" id="PTHR14499:SF144">
    <property type="entry name" value="POTASSIUM CHANNEL TETRAMERISATION-TYPE BTB DOMAIN-CONTAINING PROTEIN"/>
    <property type="match status" value="1"/>
</dbReference>
<dbReference type="Gene3D" id="3.30.710.10">
    <property type="entry name" value="Potassium Channel Kv1.1, Chain A"/>
    <property type="match status" value="4"/>
</dbReference>
<dbReference type="InterPro" id="IPR000210">
    <property type="entry name" value="BTB/POZ_dom"/>
</dbReference>
<evidence type="ECO:0000313" key="2">
    <source>
        <dbReference type="EnsemblMetazoa" id="XP_038052317.1"/>
    </source>
</evidence>
<evidence type="ECO:0000313" key="3">
    <source>
        <dbReference type="Proteomes" id="UP000887568"/>
    </source>
</evidence>
<evidence type="ECO:0000259" key="1">
    <source>
        <dbReference type="SMART" id="SM00225"/>
    </source>
</evidence>
<dbReference type="GO" id="GO:0051260">
    <property type="term" value="P:protein homooligomerization"/>
    <property type="evidence" value="ECO:0007669"/>
    <property type="project" value="InterPro"/>
</dbReference>
<dbReference type="RefSeq" id="XP_038052317.1">
    <property type="nucleotide sequence ID" value="XM_038196389.1"/>
</dbReference>